<evidence type="ECO:0000256" key="1">
    <source>
        <dbReference type="SAM" id="Phobius"/>
    </source>
</evidence>
<dbReference type="InterPro" id="IPR012505">
    <property type="entry name" value="YbbR"/>
</dbReference>
<proteinExistence type="predicted"/>
<evidence type="ECO:0000313" key="3">
    <source>
        <dbReference type="Proteomes" id="UP000184404"/>
    </source>
</evidence>
<evidence type="ECO:0000313" key="2">
    <source>
        <dbReference type="EMBL" id="SHF22934.1"/>
    </source>
</evidence>
<dbReference type="CDD" id="cd20206">
    <property type="entry name" value="YbbR"/>
    <property type="match status" value="1"/>
</dbReference>
<dbReference type="Proteomes" id="UP000184404">
    <property type="component" value="Unassembled WGS sequence"/>
</dbReference>
<accession>A0A1M4ZYA4</accession>
<dbReference type="RefSeq" id="WP_072936269.1">
    <property type="nucleotide sequence ID" value="NZ_FQUG01000009.1"/>
</dbReference>
<keyword evidence="1" id="KW-0812">Transmembrane</keyword>
<dbReference type="InterPro" id="IPR053154">
    <property type="entry name" value="c-di-AMP_regulator"/>
</dbReference>
<dbReference type="EMBL" id="FQUG01000009">
    <property type="protein sequence ID" value="SHF22934.1"/>
    <property type="molecule type" value="Genomic_DNA"/>
</dbReference>
<dbReference type="Gene3D" id="2.170.120.30">
    <property type="match status" value="1"/>
</dbReference>
<organism evidence="2 3">
    <name type="scientific">Schwartzia succinivorans DSM 10502</name>
    <dbReference type="NCBI Taxonomy" id="1123243"/>
    <lineage>
        <taxon>Bacteria</taxon>
        <taxon>Bacillati</taxon>
        <taxon>Bacillota</taxon>
        <taxon>Negativicutes</taxon>
        <taxon>Selenomonadales</taxon>
        <taxon>Selenomonadaceae</taxon>
        <taxon>Schwartzia</taxon>
    </lineage>
</organism>
<keyword evidence="1" id="KW-0472">Membrane</keyword>
<dbReference type="Pfam" id="PF07949">
    <property type="entry name" value="YbbR"/>
    <property type="match status" value="3"/>
</dbReference>
<feature type="transmembrane region" description="Helical" evidence="1">
    <location>
        <begin position="12"/>
        <end position="30"/>
    </location>
</feature>
<dbReference type="STRING" id="1123243.SAMN02745190_02161"/>
<dbReference type="OrthoDB" id="9814149at2"/>
<keyword evidence="3" id="KW-1185">Reference proteome</keyword>
<name>A0A1M4ZYA4_9FIRM</name>
<dbReference type="PANTHER" id="PTHR37804">
    <property type="entry name" value="CDAA REGULATORY PROTEIN CDAR"/>
    <property type="match status" value="1"/>
</dbReference>
<gene>
    <name evidence="2" type="ORF">SAMN02745190_02161</name>
</gene>
<dbReference type="PANTHER" id="PTHR37804:SF1">
    <property type="entry name" value="CDAA REGULATORY PROTEIN CDAR"/>
    <property type="match status" value="1"/>
</dbReference>
<dbReference type="AlphaFoldDB" id="A0A1M4ZYA4"/>
<dbReference type="Gene3D" id="2.170.120.40">
    <property type="entry name" value="YbbR-like domain"/>
    <property type="match status" value="2"/>
</dbReference>
<keyword evidence="1" id="KW-1133">Transmembrane helix</keyword>
<reference evidence="2 3" key="1">
    <citation type="submission" date="2016-11" db="EMBL/GenBank/DDBJ databases">
        <authorList>
            <person name="Jaros S."/>
            <person name="Januszkiewicz K."/>
            <person name="Wedrychowicz H."/>
        </authorList>
    </citation>
    <scope>NUCLEOTIDE SEQUENCE [LARGE SCALE GENOMIC DNA]</scope>
    <source>
        <strain evidence="2 3">DSM 10502</strain>
    </source>
</reference>
<sequence>MNWFLNLIRRKPIVKILALIGAVILWSFVMQDQNPMIDTSYRVPVTMLNAPEGSKVEIAEESVRIKLRGARSAIAAVDEDDLKAVVNLNGVEPGTHKVKIHTVIPQGVEAVEISPETVEVTIDPIVQRTMEVTLIRGGQIPKDMAVAGISSEPSAVTVEGPSSAVKNVAQVVGYVGFSKSGDTDFDLTVPLTAIGDDGIGIENVHVVPKNVSVHVQLARGLSKKIVDVKPLFEGTLPSGYMIKSARIEPARIEIAGESSALSQIASLTTEPIALSELTKTTRKAVLLNLPDGITVTNRMVFVNIEIEKE</sequence>
<protein>
    <submittedName>
        <fullName evidence="2">YbbR domain-containing protein</fullName>
    </submittedName>
</protein>